<keyword evidence="5" id="KW-0812">Transmembrane</keyword>
<evidence type="ECO:0000256" key="1">
    <source>
        <dbReference type="ARBA" id="ARBA00004651"/>
    </source>
</evidence>
<dbReference type="InterPro" id="IPR016130">
    <property type="entry name" value="Tyr_Pase_AS"/>
</dbReference>
<dbReference type="AlphaFoldDB" id="A0A0V1ES97"/>
<dbReference type="Pfam" id="PF00102">
    <property type="entry name" value="Y_phosphatase"/>
    <property type="match status" value="1"/>
</dbReference>
<dbReference type="Proteomes" id="UP000054815">
    <property type="component" value="Unassembled WGS sequence"/>
</dbReference>
<keyword evidence="5" id="KW-0472">Membrane</keyword>
<keyword evidence="3" id="KW-1003">Cell membrane</keyword>
<evidence type="ECO:0000313" key="9">
    <source>
        <dbReference type="EMBL" id="KRY76666.1"/>
    </source>
</evidence>
<organism evidence="9 12">
    <name type="scientific">Trichinella pseudospiralis</name>
    <name type="common">Parasitic roundworm</name>
    <dbReference type="NCBI Taxonomy" id="6337"/>
    <lineage>
        <taxon>Eukaryota</taxon>
        <taxon>Metazoa</taxon>
        <taxon>Ecdysozoa</taxon>
        <taxon>Nematoda</taxon>
        <taxon>Enoplea</taxon>
        <taxon>Dorylaimia</taxon>
        <taxon>Trichinellida</taxon>
        <taxon>Trichinellidae</taxon>
        <taxon>Trichinella</taxon>
    </lineage>
</organism>
<dbReference type="SMART" id="SM00404">
    <property type="entry name" value="PTPc_motif"/>
    <property type="match status" value="1"/>
</dbReference>
<comment type="subcellular location">
    <subcellularLocation>
        <location evidence="1">Cell membrane</location>
        <topology evidence="1">Multi-pass membrane protein</topology>
    </subcellularLocation>
</comment>
<keyword evidence="5" id="KW-1133">Transmembrane helix</keyword>
<evidence type="ECO:0000256" key="5">
    <source>
        <dbReference type="SAM" id="Phobius"/>
    </source>
</evidence>
<keyword evidence="2" id="KW-0813">Transport</keyword>
<dbReference type="Pfam" id="PF16185">
    <property type="entry name" value="MTABC_N"/>
    <property type="match status" value="1"/>
</dbReference>
<name>A0A0V1ES97_TRIPS</name>
<keyword evidence="4" id="KW-1278">Translocase</keyword>
<evidence type="ECO:0000313" key="13">
    <source>
        <dbReference type="Proteomes" id="UP000054805"/>
    </source>
</evidence>
<dbReference type="STRING" id="6337.A0A0V1ES97"/>
<dbReference type="PRINTS" id="PR00700">
    <property type="entry name" value="PRTYPHPHTASE"/>
</dbReference>
<dbReference type="InterPro" id="IPR000387">
    <property type="entry name" value="Tyr_Pase_dom"/>
</dbReference>
<feature type="transmembrane region" description="Helical" evidence="5">
    <location>
        <begin position="196"/>
        <end position="217"/>
    </location>
</feature>
<evidence type="ECO:0000259" key="6">
    <source>
        <dbReference type="PROSITE" id="PS50055"/>
    </source>
</evidence>
<evidence type="ECO:0000256" key="2">
    <source>
        <dbReference type="ARBA" id="ARBA00022448"/>
    </source>
</evidence>
<dbReference type="SUPFAM" id="SSF52799">
    <property type="entry name" value="(Phosphotyrosine protein) phosphatases II"/>
    <property type="match status" value="1"/>
</dbReference>
<feature type="domain" description="Tyrosine specific protein phosphatases" evidence="7">
    <location>
        <begin position="446"/>
        <end position="531"/>
    </location>
</feature>
<accession>A0A0V1ES97</accession>
<dbReference type="EMBL" id="JYDU01000087">
    <property type="protein sequence ID" value="KRX93541.1"/>
    <property type="molecule type" value="Genomic_DNA"/>
</dbReference>
<dbReference type="EMBL" id="JYDR01000010">
    <property type="protein sequence ID" value="KRY76666.1"/>
    <property type="molecule type" value="Genomic_DNA"/>
</dbReference>
<dbReference type="PANTHER" id="PTHR45706:SF4">
    <property type="entry name" value="TYROSINE-PROTEIN PHOSPHATASE"/>
    <property type="match status" value="1"/>
</dbReference>
<feature type="transmembrane region" description="Helical" evidence="5">
    <location>
        <begin position="119"/>
        <end position="139"/>
    </location>
</feature>
<dbReference type="InterPro" id="IPR032410">
    <property type="entry name" value="ABCB6_N"/>
</dbReference>
<dbReference type="CDD" id="cd00047">
    <property type="entry name" value="PTPc"/>
    <property type="match status" value="1"/>
</dbReference>
<feature type="transmembrane region" description="Helical" evidence="5">
    <location>
        <begin position="48"/>
        <end position="67"/>
    </location>
</feature>
<evidence type="ECO:0000256" key="3">
    <source>
        <dbReference type="ARBA" id="ARBA00022475"/>
    </source>
</evidence>
<reference evidence="12 13" key="1">
    <citation type="submission" date="2015-01" db="EMBL/GenBank/DDBJ databases">
        <title>Evolution of Trichinella species and genotypes.</title>
        <authorList>
            <person name="Korhonen P.K."/>
            <person name="Edoardo P."/>
            <person name="Giuseppe L.R."/>
            <person name="Gasser R.B."/>
        </authorList>
    </citation>
    <scope>NUCLEOTIDE SEQUENCE [LARGE SCALE GENOMIC DNA]</scope>
    <source>
        <strain evidence="9">ISS13</strain>
        <strain evidence="8">ISS141</strain>
        <strain evidence="11">ISS176</strain>
        <strain evidence="10">ISS588</strain>
    </source>
</reference>
<feature type="non-terminal residue" evidence="9">
    <location>
        <position position="1"/>
    </location>
</feature>
<feature type="transmembrane region" description="Helical" evidence="5">
    <location>
        <begin position="87"/>
        <end position="107"/>
    </location>
</feature>
<evidence type="ECO:0000313" key="11">
    <source>
        <dbReference type="EMBL" id="KRZ28210.1"/>
    </source>
</evidence>
<feature type="domain" description="Tyrosine-protein phosphatase" evidence="6">
    <location>
        <begin position="266"/>
        <end position="540"/>
    </location>
</feature>
<dbReference type="Proteomes" id="UP000054826">
    <property type="component" value="Unassembled WGS sequence"/>
</dbReference>
<keyword evidence="13" id="KW-1185">Reference proteome</keyword>
<dbReference type="Gene3D" id="3.90.190.10">
    <property type="entry name" value="Protein tyrosine phosphatase superfamily"/>
    <property type="match status" value="1"/>
</dbReference>
<dbReference type="EMBL" id="JYDS01000259">
    <property type="protein sequence ID" value="KRZ19926.1"/>
    <property type="molecule type" value="Genomic_DNA"/>
</dbReference>
<dbReference type="InterPro" id="IPR000242">
    <property type="entry name" value="PTP_cat"/>
</dbReference>
<dbReference type="GO" id="GO:0004725">
    <property type="term" value="F:protein tyrosine phosphatase activity"/>
    <property type="evidence" value="ECO:0007669"/>
    <property type="project" value="InterPro"/>
</dbReference>
<dbReference type="Proteomes" id="UP000054632">
    <property type="component" value="Unassembled WGS sequence"/>
</dbReference>
<gene>
    <name evidence="9" type="primary">ptp-1</name>
    <name evidence="9" type="ORF">T4A_5491</name>
    <name evidence="10" type="ORF">T4B_10039</name>
    <name evidence="11" type="ORF">T4C_4351</name>
    <name evidence="8" type="ORF">T4E_511</name>
</gene>
<dbReference type="Proteomes" id="UP000054805">
    <property type="component" value="Unassembled WGS sequence"/>
</dbReference>
<dbReference type="PROSITE" id="PS50056">
    <property type="entry name" value="TYR_PHOSPHATASE_2"/>
    <property type="match status" value="1"/>
</dbReference>
<evidence type="ECO:0000259" key="7">
    <source>
        <dbReference type="PROSITE" id="PS50056"/>
    </source>
</evidence>
<dbReference type="SMART" id="SM00194">
    <property type="entry name" value="PTPc"/>
    <property type="match status" value="1"/>
</dbReference>
<evidence type="ECO:0000313" key="8">
    <source>
        <dbReference type="EMBL" id="KRX93541.1"/>
    </source>
</evidence>
<dbReference type="InterPro" id="IPR003595">
    <property type="entry name" value="Tyr_Pase_cat"/>
</dbReference>
<evidence type="ECO:0000313" key="12">
    <source>
        <dbReference type="Proteomes" id="UP000054632"/>
    </source>
</evidence>
<dbReference type="GO" id="GO:0005886">
    <property type="term" value="C:plasma membrane"/>
    <property type="evidence" value="ECO:0007669"/>
    <property type="project" value="UniProtKB-SubCell"/>
</dbReference>
<dbReference type="EMBL" id="JYDV01000156">
    <property type="protein sequence ID" value="KRZ28210.1"/>
    <property type="molecule type" value="Genomic_DNA"/>
</dbReference>
<feature type="transmembrane region" description="Helical" evidence="5">
    <location>
        <begin position="159"/>
        <end position="175"/>
    </location>
</feature>
<evidence type="ECO:0000256" key="4">
    <source>
        <dbReference type="ARBA" id="ARBA00022967"/>
    </source>
</evidence>
<protein>
    <submittedName>
        <fullName evidence="9">Tyrosine-protein phosphatase 1</fullName>
    </submittedName>
</protein>
<evidence type="ECO:0000313" key="10">
    <source>
        <dbReference type="EMBL" id="KRZ19926.1"/>
    </source>
</evidence>
<proteinExistence type="predicted"/>
<dbReference type="PROSITE" id="PS00383">
    <property type="entry name" value="TYR_PHOSPHATASE_1"/>
    <property type="match status" value="1"/>
</dbReference>
<comment type="caution">
    <text evidence="9">The sequence shown here is derived from an EMBL/GenBank/DDBJ whole genome shotgun (WGS) entry which is preliminary data.</text>
</comment>
<dbReference type="PANTHER" id="PTHR45706">
    <property type="entry name" value="TYROSINE-PROTEIN PHOSPHATASE"/>
    <property type="match status" value="1"/>
</dbReference>
<sequence>LKNQLLNVRKSLGADYLTKNEMPYCPPNVTFYTVWYDRGFNPCFIDSVVIFVLGTMMLTFGCAELAMYIRHGTRLSQQLLNGLPKMYIVQVCFHVILLFIPVILTILRYSFNLEFYGYIVLYNIVFVCNWATALLLLFMERNYDLPSTPARGHSITLNLFWGLSFALESALFVNFNSQRWFFIVKNYEDRILLCMFILKWILLLSVFVIGMVAPGMISTEARGQFEYKTLMNETITSTAFTADVDSSDQSSDIRKIFKDALYSGEYFGQFQELQPYGEGMTFNTARERKNRFLNRYTNVLPYDHNRVVLNNNHSKKNDYINASFVNVRLTDADICLNYIAAQAPMENTVDDFWQMIWEQNVHTVIMLTDLTEGDVEKCYCYFPEMNKTLETNHLIIGCVGDEIFGKCRVRDFYIIDVDTEAELNVSHLQFLGWPDHGVPDKPQLFLDFFSVIKRLKPENMLLYSSEKESHNEQTPPIVVHCSAGIGRTGVYILTEILMRMLEAQVYVNPVEIVKYLRNSRMGMVQTEQQLSYACKVALLYSEKCK</sequence>
<dbReference type="PROSITE" id="PS50055">
    <property type="entry name" value="TYR_PHOSPHATASE_PTP"/>
    <property type="match status" value="1"/>
</dbReference>
<dbReference type="InterPro" id="IPR029021">
    <property type="entry name" value="Prot-tyrosine_phosphatase-like"/>
</dbReference>